<protein>
    <recommendedName>
        <fullName evidence="3">Phage capsid-like C-terminal domain-containing protein</fullName>
    </recommendedName>
</protein>
<dbReference type="SUPFAM" id="SSF56563">
    <property type="entry name" value="Major capsid protein gp5"/>
    <property type="match status" value="1"/>
</dbReference>
<dbReference type="InterPro" id="IPR024455">
    <property type="entry name" value="Phage_capsid"/>
</dbReference>
<dbReference type="AlphaFoldDB" id="A0A1B2HCS6"/>
<sequence length="409" mass="45112">MPDINDLRQQRANLAAQARAILDTAQNASRSITADEEQTFDRLMADADRIDATIAREERARELERQIAGTTPPARGDGSGDDNPDEALRGRAFRNFVVGGRNALSPDEARALNMGNDPEGGYLVAPQQWVNQLIQAVDDLVVLRQLATVETLNEGESLGVPTLETDLNDAEWTSEIGTGSQDDALRFGKREFRPNPLAKRVRVSRKLLRAAARDPEAIVRERMAHKFGVTCEKAYMTGDGNKKPLGLFTASTDGISTARDVSFGTGGAIPLTPVSGDQLIDAKYTLKSAYWAEARWLFHRTLIATIRKLKGSTNDTYLWQPGISSDKPDTILDLPFVVSEFVPNTVSGNNYVGMLGDFRKYWIVDALNMEVQRLVELYAETNQVGFIGRLETDGMPVLEEAFVRLKVPA</sequence>
<reference evidence="4 5" key="1">
    <citation type="submission" date="2016-07" db="EMBL/GenBank/DDBJ databases">
        <title>Complete genome sequence of the Lentzea guizhouensis DHS C013.</title>
        <authorList>
            <person name="Cao C."/>
        </authorList>
    </citation>
    <scope>NUCLEOTIDE SEQUENCE [LARGE SCALE GENOMIC DNA]</scope>
    <source>
        <strain evidence="4 5">DHS C013</strain>
    </source>
</reference>
<dbReference type="Pfam" id="PF05065">
    <property type="entry name" value="Phage_capsid"/>
    <property type="match status" value="1"/>
</dbReference>
<keyword evidence="5" id="KW-1185">Reference proteome</keyword>
<dbReference type="Gene3D" id="3.30.2320.10">
    <property type="entry name" value="hypothetical protein PF0899 domain"/>
    <property type="match status" value="1"/>
</dbReference>
<comment type="subcellular location">
    <subcellularLocation>
        <location evidence="1">Virion</location>
    </subcellularLocation>
</comment>
<evidence type="ECO:0000313" key="4">
    <source>
        <dbReference type="EMBL" id="ANZ35537.1"/>
    </source>
</evidence>
<evidence type="ECO:0000256" key="1">
    <source>
        <dbReference type="ARBA" id="ARBA00004328"/>
    </source>
</evidence>
<accession>A0A1B2HCS6</accession>
<evidence type="ECO:0000259" key="3">
    <source>
        <dbReference type="Pfam" id="PF05065"/>
    </source>
</evidence>
<dbReference type="EMBL" id="CP016793">
    <property type="protein sequence ID" value="ANZ35537.1"/>
    <property type="molecule type" value="Genomic_DNA"/>
</dbReference>
<dbReference type="Proteomes" id="UP000093053">
    <property type="component" value="Chromosome"/>
</dbReference>
<name>A0A1B2HCS6_9PSEU</name>
<feature type="domain" description="Phage capsid-like C-terminal" evidence="3">
    <location>
        <begin position="120"/>
        <end position="406"/>
    </location>
</feature>
<dbReference type="Gene3D" id="3.30.2400.10">
    <property type="entry name" value="Major capsid protein gp5"/>
    <property type="match status" value="1"/>
</dbReference>
<evidence type="ECO:0000313" key="5">
    <source>
        <dbReference type="Proteomes" id="UP000093053"/>
    </source>
</evidence>
<organism evidence="4 5">
    <name type="scientific">Lentzea guizhouensis</name>
    <dbReference type="NCBI Taxonomy" id="1586287"/>
    <lineage>
        <taxon>Bacteria</taxon>
        <taxon>Bacillati</taxon>
        <taxon>Actinomycetota</taxon>
        <taxon>Actinomycetes</taxon>
        <taxon>Pseudonocardiales</taxon>
        <taxon>Pseudonocardiaceae</taxon>
        <taxon>Lentzea</taxon>
    </lineage>
</organism>
<gene>
    <name evidence="4" type="ORF">BBK82_05030</name>
</gene>
<dbReference type="NCBIfam" id="TIGR01554">
    <property type="entry name" value="major_cap_HK97"/>
    <property type="match status" value="1"/>
</dbReference>
<proteinExistence type="predicted"/>
<dbReference type="KEGG" id="led:BBK82_05030"/>
<feature type="region of interest" description="Disordered" evidence="2">
    <location>
        <begin position="65"/>
        <end position="87"/>
    </location>
</feature>
<dbReference type="InterPro" id="IPR054612">
    <property type="entry name" value="Phage_capsid-like_C"/>
</dbReference>
<evidence type="ECO:0000256" key="2">
    <source>
        <dbReference type="SAM" id="MobiDB-lite"/>
    </source>
</evidence>
<dbReference type="STRING" id="1586287.BBK82_05030"/>